<sequence length="227" mass="25925">MNRLAALFNNGSVTTFLQSSESSYPVPTVERTHKIDIEGDVERALHLYLVNPVNLIFEDYLRRPSVRPGQSLTCKCQVTQEKGMPWSRVDMLWYVANKVILAMEVKRNDAIRPYEWNDALPPNSAGLTLQQQVQQLQQVVNLEKQQGDFVSLIFGKAEKIMRQVTKYFTAFKPPNILIFDWNNMILLDIKSAPSSGDFPHMSQTDGSGYWTFRRMLLAALIDGLNRA</sequence>
<gene>
    <name evidence="1" type="ORF">FB45DRAFT_927943</name>
</gene>
<dbReference type="AlphaFoldDB" id="A0AAD7BH66"/>
<keyword evidence="2" id="KW-1185">Reference proteome</keyword>
<organism evidence="1 2">
    <name type="scientific">Roridomyces roridus</name>
    <dbReference type="NCBI Taxonomy" id="1738132"/>
    <lineage>
        <taxon>Eukaryota</taxon>
        <taxon>Fungi</taxon>
        <taxon>Dikarya</taxon>
        <taxon>Basidiomycota</taxon>
        <taxon>Agaricomycotina</taxon>
        <taxon>Agaricomycetes</taxon>
        <taxon>Agaricomycetidae</taxon>
        <taxon>Agaricales</taxon>
        <taxon>Marasmiineae</taxon>
        <taxon>Mycenaceae</taxon>
        <taxon>Roridomyces</taxon>
    </lineage>
</organism>
<evidence type="ECO:0000313" key="2">
    <source>
        <dbReference type="Proteomes" id="UP001221142"/>
    </source>
</evidence>
<dbReference type="Proteomes" id="UP001221142">
    <property type="component" value="Unassembled WGS sequence"/>
</dbReference>
<name>A0AAD7BH66_9AGAR</name>
<dbReference type="EMBL" id="JARKIF010000016">
    <property type="protein sequence ID" value="KAJ7620936.1"/>
    <property type="molecule type" value="Genomic_DNA"/>
</dbReference>
<protein>
    <submittedName>
        <fullName evidence="1">Uncharacterized protein</fullName>
    </submittedName>
</protein>
<evidence type="ECO:0000313" key="1">
    <source>
        <dbReference type="EMBL" id="KAJ7620936.1"/>
    </source>
</evidence>
<accession>A0AAD7BH66</accession>
<comment type="caution">
    <text evidence="1">The sequence shown here is derived from an EMBL/GenBank/DDBJ whole genome shotgun (WGS) entry which is preliminary data.</text>
</comment>
<proteinExistence type="predicted"/>
<reference evidence="1" key="1">
    <citation type="submission" date="2023-03" db="EMBL/GenBank/DDBJ databases">
        <title>Massive genome expansion in bonnet fungi (Mycena s.s.) driven by repeated elements and novel gene families across ecological guilds.</title>
        <authorList>
            <consortium name="Lawrence Berkeley National Laboratory"/>
            <person name="Harder C.B."/>
            <person name="Miyauchi S."/>
            <person name="Viragh M."/>
            <person name="Kuo A."/>
            <person name="Thoen E."/>
            <person name="Andreopoulos B."/>
            <person name="Lu D."/>
            <person name="Skrede I."/>
            <person name="Drula E."/>
            <person name="Henrissat B."/>
            <person name="Morin E."/>
            <person name="Kohler A."/>
            <person name="Barry K."/>
            <person name="LaButti K."/>
            <person name="Morin E."/>
            <person name="Salamov A."/>
            <person name="Lipzen A."/>
            <person name="Mereny Z."/>
            <person name="Hegedus B."/>
            <person name="Baldrian P."/>
            <person name="Stursova M."/>
            <person name="Weitz H."/>
            <person name="Taylor A."/>
            <person name="Grigoriev I.V."/>
            <person name="Nagy L.G."/>
            <person name="Martin F."/>
            <person name="Kauserud H."/>
        </authorList>
    </citation>
    <scope>NUCLEOTIDE SEQUENCE</scope>
    <source>
        <strain evidence="1">9284</strain>
    </source>
</reference>